<gene>
    <name evidence="1" type="ORF">ACFQ03_11325</name>
</gene>
<keyword evidence="2" id="KW-1185">Reference proteome</keyword>
<dbReference type="InterPro" id="IPR058705">
    <property type="entry name" value="A_ENA"/>
</dbReference>
<dbReference type="GO" id="GO:0004519">
    <property type="term" value="F:endonuclease activity"/>
    <property type="evidence" value="ECO:0007669"/>
    <property type="project" value="UniProtKB-KW"/>
</dbReference>
<dbReference type="EMBL" id="JBHTIU010000035">
    <property type="protein sequence ID" value="MFD0869744.1"/>
    <property type="molecule type" value="Genomic_DNA"/>
</dbReference>
<keyword evidence="1" id="KW-0378">Hydrolase</keyword>
<protein>
    <submittedName>
        <fullName evidence="1">Restriction endonuclease subunit S</fullName>
    </submittedName>
</protein>
<accession>A0ABW3DB04</accession>
<dbReference type="Proteomes" id="UP001597120">
    <property type="component" value="Unassembled WGS sequence"/>
</dbReference>
<dbReference type="Pfam" id="PF26595">
    <property type="entry name" value="A_ENA"/>
    <property type="match status" value="1"/>
</dbReference>
<evidence type="ECO:0000313" key="2">
    <source>
        <dbReference type="Proteomes" id="UP001597120"/>
    </source>
</evidence>
<keyword evidence="1" id="KW-0255">Endonuclease</keyword>
<name>A0ABW3DB04_9BACL</name>
<sequence length="110" mass="12512">MERSDSYLYMLDSTAKMQHNISVMLEAKAVEAEKSRKWINQHIHPSYFEEDHESQVKLSLEFHEQVVDLLSGMTKLEMGLARNLRIILGHEGNEQPAFGGGFFDMGGNGQ</sequence>
<organism evidence="1 2">
    <name type="scientific">Paenibacillus residui</name>
    <dbReference type="NCBI Taxonomy" id="629724"/>
    <lineage>
        <taxon>Bacteria</taxon>
        <taxon>Bacillati</taxon>
        <taxon>Bacillota</taxon>
        <taxon>Bacilli</taxon>
        <taxon>Bacillales</taxon>
        <taxon>Paenibacillaceae</taxon>
        <taxon>Paenibacillus</taxon>
    </lineage>
</organism>
<proteinExistence type="predicted"/>
<keyword evidence="1" id="KW-0540">Nuclease</keyword>
<reference evidence="2" key="1">
    <citation type="journal article" date="2019" name="Int. J. Syst. Evol. Microbiol.">
        <title>The Global Catalogue of Microorganisms (GCM) 10K type strain sequencing project: providing services to taxonomists for standard genome sequencing and annotation.</title>
        <authorList>
            <consortium name="The Broad Institute Genomics Platform"/>
            <consortium name="The Broad Institute Genome Sequencing Center for Infectious Disease"/>
            <person name="Wu L."/>
            <person name="Ma J."/>
        </authorList>
    </citation>
    <scope>NUCLEOTIDE SEQUENCE [LARGE SCALE GENOMIC DNA]</scope>
    <source>
        <strain evidence="2">CCUG 57263</strain>
    </source>
</reference>
<evidence type="ECO:0000313" key="1">
    <source>
        <dbReference type="EMBL" id="MFD0869744.1"/>
    </source>
</evidence>
<comment type="caution">
    <text evidence="1">The sequence shown here is derived from an EMBL/GenBank/DDBJ whole genome shotgun (WGS) entry which is preliminary data.</text>
</comment>
<dbReference type="RefSeq" id="WP_144939913.1">
    <property type="nucleotide sequence ID" value="NZ_JBHTIU010000035.1"/>
</dbReference>